<gene>
    <name evidence="1" type="ORF">GCM10007350_09520</name>
</gene>
<dbReference type="RefSeq" id="WP_189459013.1">
    <property type="nucleotide sequence ID" value="NZ_BMYO01000002.1"/>
</dbReference>
<dbReference type="InterPro" id="IPR042268">
    <property type="entry name" value="BamC_C"/>
</dbReference>
<keyword evidence="2" id="KW-1185">Reference proteome</keyword>
<accession>A0ABQ3GWR4</accession>
<sequence length="399" mass="43832">MKPLFRLIPIAIAISLAGCSSDQMMLQRKVDYRSGSDNLSNNTLEVPPDLTSPAANPGYTVPERGNSVSAVNTQQPAATAASATAAVGVKTSGSASEIALTDSTKAKMVEAGGQRWLVVQGDPKKLWPEIHQFWLDNGFLLKIDNPQLGIMETDWLENRANLPADWVTKLLRKVADSFISTGELDKFRTRVEPGSQPGTTEIYLSHRGMQEVYKDTGDTDTTRLGSNVSDSKTIWVPRKADPELEAEMLALMLQRFGMTEEQATTVVKKPVNTQVFASLTDDASALKINDNFDRAWRRVGLALDRVGFVVADRDRSKGVYYVHRAAEDIGKEESNSFFSSLAFWQKDDKGNKTPVPKDYEVHLQEGVNQTTLTVTGKDGAAVDPDTRNKLLSALLGQLR</sequence>
<keyword evidence="1" id="KW-0449">Lipoprotein</keyword>
<dbReference type="Pfam" id="PF06804">
    <property type="entry name" value="Lipoprotein_18"/>
    <property type="match status" value="1"/>
</dbReference>
<proteinExistence type="predicted"/>
<evidence type="ECO:0000313" key="1">
    <source>
        <dbReference type="EMBL" id="GHD58922.1"/>
    </source>
</evidence>
<organism evidence="1 2">
    <name type="scientific">Jeongeupia chitinilytica</name>
    <dbReference type="NCBI Taxonomy" id="1041641"/>
    <lineage>
        <taxon>Bacteria</taxon>
        <taxon>Pseudomonadati</taxon>
        <taxon>Pseudomonadota</taxon>
        <taxon>Betaproteobacteria</taxon>
        <taxon>Neisseriales</taxon>
        <taxon>Chitinibacteraceae</taxon>
        <taxon>Jeongeupia</taxon>
    </lineage>
</organism>
<comment type="caution">
    <text evidence="1">The sequence shown here is derived from an EMBL/GenBank/DDBJ whole genome shotgun (WGS) entry which is preliminary data.</text>
</comment>
<dbReference type="InterPro" id="IPR010653">
    <property type="entry name" value="NlpB/DapX"/>
</dbReference>
<dbReference type="Proteomes" id="UP000604737">
    <property type="component" value="Unassembled WGS sequence"/>
</dbReference>
<reference evidence="2" key="1">
    <citation type="journal article" date="2019" name="Int. J. Syst. Evol. Microbiol.">
        <title>The Global Catalogue of Microorganisms (GCM) 10K type strain sequencing project: providing services to taxonomists for standard genome sequencing and annotation.</title>
        <authorList>
            <consortium name="The Broad Institute Genomics Platform"/>
            <consortium name="The Broad Institute Genome Sequencing Center for Infectious Disease"/>
            <person name="Wu L."/>
            <person name="Ma J."/>
        </authorList>
    </citation>
    <scope>NUCLEOTIDE SEQUENCE [LARGE SCALE GENOMIC DNA]</scope>
    <source>
        <strain evidence="2">KCTC 23701</strain>
    </source>
</reference>
<protein>
    <submittedName>
        <fullName evidence="1">Lipoprotein</fullName>
    </submittedName>
</protein>
<evidence type="ECO:0000313" key="2">
    <source>
        <dbReference type="Proteomes" id="UP000604737"/>
    </source>
</evidence>
<name>A0ABQ3GWR4_9NEIS</name>
<dbReference type="EMBL" id="BMYO01000002">
    <property type="protein sequence ID" value="GHD58922.1"/>
    <property type="molecule type" value="Genomic_DNA"/>
</dbReference>
<dbReference type="Gene3D" id="3.30.310.170">
    <property type="entry name" value="Outer membrane protein assembly factor BamC"/>
    <property type="match status" value="1"/>
</dbReference>
<dbReference type="PROSITE" id="PS51257">
    <property type="entry name" value="PROKAR_LIPOPROTEIN"/>
    <property type="match status" value="1"/>
</dbReference>